<dbReference type="Pfam" id="PF13409">
    <property type="entry name" value="GST_N_2"/>
    <property type="match status" value="1"/>
</dbReference>
<dbReference type="PANTHER" id="PTHR44051:SF2">
    <property type="entry name" value="HYPOTHETICAL GLUTATHIONE S-TRANSFERASE LIKE PROTEIN"/>
    <property type="match status" value="1"/>
</dbReference>
<dbReference type="SFLD" id="SFLDG00358">
    <property type="entry name" value="Main_(cytGST)"/>
    <property type="match status" value="1"/>
</dbReference>
<dbReference type="PROSITE" id="PS50404">
    <property type="entry name" value="GST_NTER"/>
    <property type="match status" value="1"/>
</dbReference>
<dbReference type="SFLD" id="SFLDS00019">
    <property type="entry name" value="Glutathione_Transferase_(cytos"/>
    <property type="match status" value="1"/>
</dbReference>
<dbReference type="PROSITE" id="PS50405">
    <property type="entry name" value="GST_CTER"/>
    <property type="match status" value="1"/>
</dbReference>
<dbReference type="InterPro" id="IPR004046">
    <property type="entry name" value="GST_C"/>
</dbReference>
<sequence>MILYDFLPSGNCYKIRLLLARLGLRYTRRDVDILKRESRTPEFLALNPNGRVPVLVLDDGTALAESNAILWYLADTNSLLPDSPLDRARTLQWMFFEQYSHEPNVAVARFWLTEQPEMTEDQRRALPNRQQQGRDAIGLMERHLADQPFFVGDRFGLADIALFAYTHVAPEGGIELDPFPHVRAWIDRVAAQPGHVAITDAP</sequence>
<gene>
    <name evidence="3" type="ORF">GGD88_000525</name>
</gene>
<protein>
    <submittedName>
        <fullName evidence="3">Glutathione S-transferase</fullName>
        <ecNumber evidence="3">2.5.1.18</ecNumber>
    </submittedName>
</protein>
<reference evidence="3 4" key="1">
    <citation type="submission" date="2020-08" db="EMBL/GenBank/DDBJ databases">
        <title>Genome sequencing of Purple Non-Sulfur Bacteria from various extreme environments.</title>
        <authorList>
            <person name="Mayer M."/>
        </authorList>
    </citation>
    <scope>NUCLEOTIDE SEQUENCE [LARGE SCALE GENOMIC DNA]</scope>
    <source>
        <strain evidence="3 4">JA135</strain>
    </source>
</reference>
<dbReference type="EMBL" id="JACIGI010000003">
    <property type="protein sequence ID" value="MBB4284814.1"/>
    <property type="molecule type" value="Genomic_DNA"/>
</dbReference>
<dbReference type="InterPro" id="IPR010987">
    <property type="entry name" value="Glutathione-S-Trfase_C-like"/>
</dbReference>
<dbReference type="SUPFAM" id="SSF52833">
    <property type="entry name" value="Thioredoxin-like"/>
    <property type="match status" value="1"/>
</dbReference>
<keyword evidence="4" id="KW-1185">Reference proteome</keyword>
<feature type="domain" description="GST N-terminal" evidence="1">
    <location>
        <begin position="1"/>
        <end position="81"/>
    </location>
</feature>
<dbReference type="SFLD" id="SFLDG01151">
    <property type="entry name" value="Main.2:_Nu-like"/>
    <property type="match status" value="1"/>
</dbReference>
<accession>A0A7W6RYA2</accession>
<feature type="domain" description="GST C-terminal" evidence="2">
    <location>
        <begin position="83"/>
        <end position="202"/>
    </location>
</feature>
<evidence type="ECO:0000259" key="2">
    <source>
        <dbReference type="PROSITE" id="PS50405"/>
    </source>
</evidence>
<dbReference type="Pfam" id="PF00043">
    <property type="entry name" value="GST_C"/>
    <property type="match status" value="1"/>
</dbReference>
<evidence type="ECO:0000313" key="3">
    <source>
        <dbReference type="EMBL" id="MBB4284814.1"/>
    </source>
</evidence>
<dbReference type="CDD" id="cd03056">
    <property type="entry name" value="GST_N_4"/>
    <property type="match status" value="1"/>
</dbReference>
<dbReference type="AlphaFoldDB" id="A0A7W6RYA2"/>
<dbReference type="Proteomes" id="UP000555728">
    <property type="component" value="Unassembled WGS sequence"/>
</dbReference>
<evidence type="ECO:0000259" key="1">
    <source>
        <dbReference type="PROSITE" id="PS50404"/>
    </source>
</evidence>
<organism evidence="3 4">
    <name type="scientific">Roseospira goensis</name>
    <dbReference type="NCBI Taxonomy" id="391922"/>
    <lineage>
        <taxon>Bacteria</taxon>
        <taxon>Pseudomonadati</taxon>
        <taxon>Pseudomonadota</taxon>
        <taxon>Alphaproteobacteria</taxon>
        <taxon>Rhodospirillales</taxon>
        <taxon>Rhodospirillaceae</taxon>
        <taxon>Roseospira</taxon>
    </lineage>
</organism>
<proteinExistence type="predicted"/>
<dbReference type="EC" id="2.5.1.18" evidence="3"/>
<dbReference type="RefSeq" id="WP_184431415.1">
    <property type="nucleotide sequence ID" value="NZ_JACIGI010000003.1"/>
</dbReference>
<dbReference type="Gene3D" id="3.40.30.10">
    <property type="entry name" value="Glutaredoxin"/>
    <property type="match status" value="1"/>
</dbReference>
<dbReference type="InterPro" id="IPR040079">
    <property type="entry name" value="Glutathione_S-Trfase"/>
</dbReference>
<dbReference type="InterPro" id="IPR036249">
    <property type="entry name" value="Thioredoxin-like_sf"/>
</dbReference>
<dbReference type="InterPro" id="IPR036282">
    <property type="entry name" value="Glutathione-S-Trfase_C_sf"/>
</dbReference>
<keyword evidence="3" id="KW-0808">Transferase</keyword>
<comment type="caution">
    <text evidence="3">The sequence shown here is derived from an EMBL/GenBank/DDBJ whole genome shotgun (WGS) entry which is preliminary data.</text>
</comment>
<dbReference type="InterPro" id="IPR004045">
    <property type="entry name" value="Glutathione_S-Trfase_N"/>
</dbReference>
<dbReference type="PANTHER" id="PTHR44051">
    <property type="entry name" value="GLUTATHIONE S-TRANSFERASE-RELATED"/>
    <property type="match status" value="1"/>
</dbReference>
<dbReference type="SFLD" id="SFLDG01150">
    <property type="entry name" value="Main.1:_Beta-like"/>
    <property type="match status" value="1"/>
</dbReference>
<name>A0A7W6RYA2_9PROT</name>
<dbReference type="GO" id="GO:0004364">
    <property type="term" value="F:glutathione transferase activity"/>
    <property type="evidence" value="ECO:0007669"/>
    <property type="project" value="UniProtKB-EC"/>
</dbReference>
<dbReference type="Gene3D" id="1.20.1050.10">
    <property type="match status" value="1"/>
</dbReference>
<dbReference type="SUPFAM" id="SSF47616">
    <property type="entry name" value="GST C-terminal domain-like"/>
    <property type="match status" value="1"/>
</dbReference>
<evidence type="ECO:0000313" key="4">
    <source>
        <dbReference type="Proteomes" id="UP000555728"/>
    </source>
</evidence>